<reference evidence="2" key="1">
    <citation type="submission" date="2021-03" db="EMBL/GenBank/DDBJ databases">
        <title>Draft genome sequence of rust myrtle Austropuccinia psidii MF-1, a brazilian biotype.</title>
        <authorList>
            <person name="Quecine M.C."/>
            <person name="Pachon D.M.R."/>
            <person name="Bonatelli M.L."/>
            <person name="Correr F.H."/>
            <person name="Franceschini L.M."/>
            <person name="Leite T.F."/>
            <person name="Margarido G.R.A."/>
            <person name="Almeida C.A."/>
            <person name="Ferrarezi J.A."/>
            <person name="Labate C.A."/>
        </authorList>
    </citation>
    <scope>NUCLEOTIDE SEQUENCE</scope>
    <source>
        <strain evidence="2">MF-1</strain>
    </source>
</reference>
<feature type="compositionally biased region" description="Basic residues" evidence="1">
    <location>
        <begin position="16"/>
        <end position="26"/>
    </location>
</feature>
<dbReference type="Proteomes" id="UP000765509">
    <property type="component" value="Unassembled WGS sequence"/>
</dbReference>
<feature type="compositionally biased region" description="Low complexity" evidence="1">
    <location>
        <begin position="50"/>
        <end position="69"/>
    </location>
</feature>
<evidence type="ECO:0000256" key="1">
    <source>
        <dbReference type="SAM" id="MobiDB-lite"/>
    </source>
</evidence>
<evidence type="ECO:0000313" key="2">
    <source>
        <dbReference type="EMBL" id="MBW0554593.1"/>
    </source>
</evidence>
<evidence type="ECO:0000313" key="3">
    <source>
        <dbReference type="Proteomes" id="UP000765509"/>
    </source>
</evidence>
<feature type="region of interest" description="Disordered" evidence="1">
    <location>
        <begin position="14"/>
        <end position="69"/>
    </location>
</feature>
<sequence length="124" mass="13783">MLFPSCAHLTLTHPHMPLHKHPHKHTTAPAPAPAPAHNTAQKPTQAHNNAQAHAYTPTPAHANATAPHPRYCAAGSTSVIRKMTIPRRRSPFMDDLVRSNPPPLHQDWLMDLFYVHVWKKAGLV</sequence>
<organism evidence="2 3">
    <name type="scientific">Austropuccinia psidii MF-1</name>
    <dbReference type="NCBI Taxonomy" id="1389203"/>
    <lineage>
        <taxon>Eukaryota</taxon>
        <taxon>Fungi</taxon>
        <taxon>Dikarya</taxon>
        <taxon>Basidiomycota</taxon>
        <taxon>Pucciniomycotina</taxon>
        <taxon>Pucciniomycetes</taxon>
        <taxon>Pucciniales</taxon>
        <taxon>Sphaerophragmiaceae</taxon>
        <taxon>Austropuccinia</taxon>
    </lineage>
</organism>
<name>A0A9Q3J2Y0_9BASI</name>
<protein>
    <submittedName>
        <fullName evidence="2">Uncharacterized protein</fullName>
    </submittedName>
</protein>
<accession>A0A9Q3J2Y0</accession>
<proteinExistence type="predicted"/>
<dbReference type="EMBL" id="AVOT02061328">
    <property type="protein sequence ID" value="MBW0554593.1"/>
    <property type="molecule type" value="Genomic_DNA"/>
</dbReference>
<gene>
    <name evidence="2" type="ORF">O181_094308</name>
</gene>
<keyword evidence="3" id="KW-1185">Reference proteome</keyword>
<comment type="caution">
    <text evidence="2">The sequence shown here is derived from an EMBL/GenBank/DDBJ whole genome shotgun (WGS) entry which is preliminary data.</text>
</comment>
<dbReference type="AlphaFoldDB" id="A0A9Q3J2Y0"/>